<comment type="similarity">
    <text evidence="1">Belongs to the WEB family.</text>
</comment>
<dbReference type="GO" id="GO:0009904">
    <property type="term" value="P:chloroplast accumulation movement"/>
    <property type="evidence" value="ECO:0000318"/>
    <property type="project" value="GO_Central"/>
</dbReference>
<dbReference type="Proteomes" id="UP000030748">
    <property type="component" value="Unassembled WGS sequence"/>
</dbReference>
<gene>
    <name evidence="3" type="ORF">MIMGU_mgv1a021408mg</name>
</gene>
<dbReference type="GO" id="GO:0005829">
    <property type="term" value="C:cytosol"/>
    <property type="evidence" value="ECO:0000318"/>
    <property type="project" value="GO_Central"/>
</dbReference>
<evidence type="ECO:0000256" key="2">
    <source>
        <dbReference type="ARBA" id="ARBA00023054"/>
    </source>
</evidence>
<proteinExistence type="inferred from homology"/>
<name>A0A022PYZ6_ERYGU</name>
<evidence type="ECO:0000313" key="3">
    <source>
        <dbReference type="EMBL" id="EYU20113.1"/>
    </source>
</evidence>
<dbReference type="AlphaFoldDB" id="A0A022PYZ6"/>
<dbReference type="EMBL" id="KI632289">
    <property type="protein sequence ID" value="EYU20113.1"/>
    <property type="molecule type" value="Genomic_DNA"/>
</dbReference>
<dbReference type="STRING" id="4155.A0A022PYZ6"/>
<evidence type="ECO:0000313" key="4">
    <source>
        <dbReference type="Proteomes" id="UP000030748"/>
    </source>
</evidence>
<organism evidence="3 4">
    <name type="scientific">Erythranthe guttata</name>
    <name type="common">Yellow monkey flower</name>
    <name type="synonym">Mimulus guttatus</name>
    <dbReference type="NCBI Taxonomy" id="4155"/>
    <lineage>
        <taxon>Eukaryota</taxon>
        <taxon>Viridiplantae</taxon>
        <taxon>Streptophyta</taxon>
        <taxon>Embryophyta</taxon>
        <taxon>Tracheophyta</taxon>
        <taxon>Spermatophyta</taxon>
        <taxon>Magnoliopsida</taxon>
        <taxon>eudicotyledons</taxon>
        <taxon>Gunneridae</taxon>
        <taxon>Pentapetalae</taxon>
        <taxon>asterids</taxon>
        <taxon>lamiids</taxon>
        <taxon>Lamiales</taxon>
        <taxon>Phrymaceae</taxon>
        <taxon>Erythranthe</taxon>
    </lineage>
</organism>
<evidence type="ECO:0000256" key="1">
    <source>
        <dbReference type="ARBA" id="ARBA00005485"/>
    </source>
</evidence>
<dbReference type="PANTHER" id="PTHR32054">
    <property type="entry name" value="HEAVY CHAIN, PUTATIVE, EXPRESSED-RELATED-RELATED"/>
    <property type="match status" value="1"/>
</dbReference>
<keyword evidence="2" id="KW-0175">Coiled coil</keyword>
<accession>A0A022PYZ6</accession>
<dbReference type="PANTHER" id="PTHR32054:SF36">
    <property type="entry name" value="WEB FAMILY PROTEIN"/>
    <property type="match status" value="1"/>
</dbReference>
<dbReference type="eggNOG" id="ENOG502SM72">
    <property type="taxonomic scope" value="Eukaryota"/>
</dbReference>
<sequence length="375" mass="42690">MVETETKKTIANPRVEIDTSPPFESVRFGGSGPWIPHDLLPLPAPPHENEVFEMDRMEEQAVQLEMDLIIKHHETLHVLKELEAAKKFVESLKLNYLISPQCRVKAPYENSTAGPGSMFFNLNRAKTNVNRTSVDLAVVQSSLESLTKKLRQDKVLSETRSKMPTIQGNFEAEQFKKMTEASRYEVMKAIKDIESTKNSILMAELRLNAAKKIEEAAKAVEAISLAKKGGRFKNIPDETTLSLQEYKALTQKANEAHYLEMPILEKFEEPVTEDKESENEVLFKSNFEKSSDILSTKSERDVDDCSERERVNSSEESIIKYKKETRGSRIPTRFQASMAHRRKRVHAIHRGPDGSAFHKWFSPLSINFFSLSLSS</sequence>
<evidence type="ECO:0008006" key="5">
    <source>
        <dbReference type="Google" id="ProtNLM"/>
    </source>
</evidence>
<dbReference type="GO" id="GO:0009903">
    <property type="term" value="P:chloroplast avoidance movement"/>
    <property type="evidence" value="ECO:0000318"/>
    <property type="project" value="GO_Central"/>
</dbReference>
<keyword evidence="4" id="KW-1185">Reference proteome</keyword>
<reference evidence="3 4" key="1">
    <citation type="journal article" date="2013" name="Proc. Natl. Acad. Sci. U.S.A.">
        <title>Fine-scale variation in meiotic recombination in Mimulus inferred from population shotgun sequencing.</title>
        <authorList>
            <person name="Hellsten U."/>
            <person name="Wright K.M."/>
            <person name="Jenkins J."/>
            <person name="Shu S."/>
            <person name="Yuan Y."/>
            <person name="Wessler S.R."/>
            <person name="Schmutz J."/>
            <person name="Willis J.H."/>
            <person name="Rokhsar D.S."/>
        </authorList>
    </citation>
    <scope>NUCLEOTIDE SEQUENCE [LARGE SCALE GENOMIC DNA]</scope>
    <source>
        <strain evidence="4">cv. DUN x IM62</strain>
    </source>
</reference>
<protein>
    <recommendedName>
        <fullName evidence="5">WEB family protein</fullName>
    </recommendedName>
</protein>